<sequence>MAFLGNFQRVLEFIRENSAHPLVQNAFVRSEISPSLVTDYETFQFINPLTKQKLSEMHMGGALLPLILAGGYVSKIFTSPGPVYNVKGERWEHYRFYKALEAAGFIDGDVAVNTFSYHGSPAGDMAEEACEKCGCAVYPLGPADSGKGAETILAVDANAFIGTKTYLFKCLEKLEGRGRLEKAFLMAEKLTEDDKAVLFAEHGIKAFQAYGTAEAGLIAYETAGGTGMKADTDALFIEILDADGKPAGEGETGEVVVTFMNGTTPFIRLATGDLSFTENGRLAGVFGRTDSSVKFKGVFVHFWVLEKLCAECRVSGRLDISNTPDGADSMCLSVSGGDTDMIRSSFYKAFGLRLPEIKVDDTISETAVQDTRKQLNRR</sequence>
<dbReference type="PANTHER" id="PTHR43845:SF1">
    <property type="entry name" value="BLR5969 PROTEIN"/>
    <property type="match status" value="1"/>
</dbReference>
<dbReference type="SUPFAM" id="SSF56801">
    <property type="entry name" value="Acetyl-CoA synthetase-like"/>
    <property type="match status" value="1"/>
</dbReference>
<protein>
    <submittedName>
        <fullName evidence="1">Phenylacetate--CoA ligase family protein</fullName>
    </submittedName>
</protein>
<dbReference type="EMBL" id="CP035108">
    <property type="protein sequence ID" value="QAR33222.1"/>
    <property type="molecule type" value="Genomic_DNA"/>
</dbReference>
<dbReference type="Gene3D" id="3.40.50.12780">
    <property type="entry name" value="N-terminal domain of ligase-like"/>
    <property type="match status" value="1"/>
</dbReference>
<dbReference type="GO" id="GO:0016874">
    <property type="term" value="F:ligase activity"/>
    <property type="evidence" value="ECO:0007669"/>
    <property type="project" value="UniProtKB-KW"/>
</dbReference>
<evidence type="ECO:0000313" key="2">
    <source>
        <dbReference type="Proteomes" id="UP000287502"/>
    </source>
</evidence>
<evidence type="ECO:0000313" key="1">
    <source>
        <dbReference type="EMBL" id="QAR33222.1"/>
    </source>
</evidence>
<dbReference type="RefSeq" id="WP_128466508.1">
    <property type="nucleotide sequence ID" value="NZ_CP035108.1"/>
</dbReference>
<dbReference type="OrthoDB" id="5484550at2"/>
<keyword evidence="1" id="KW-0436">Ligase</keyword>
<dbReference type="InterPro" id="IPR042099">
    <property type="entry name" value="ANL_N_sf"/>
</dbReference>
<dbReference type="AlphaFoldDB" id="A0A3R5YZD2"/>
<dbReference type="PANTHER" id="PTHR43845">
    <property type="entry name" value="BLR5969 PROTEIN"/>
    <property type="match status" value="1"/>
</dbReference>
<name>A0A3R5YZD2_9BACT</name>
<keyword evidence="2" id="KW-1185">Reference proteome</keyword>
<dbReference type="Proteomes" id="UP000287502">
    <property type="component" value="Chromosome"/>
</dbReference>
<dbReference type="KEGG" id="gtl:EP073_07335"/>
<proteinExistence type="predicted"/>
<gene>
    <name evidence="1" type="ORF">EP073_07335</name>
</gene>
<organism evidence="1 2">
    <name type="scientific">Geovibrio thiophilus</name>
    <dbReference type="NCBI Taxonomy" id="139438"/>
    <lineage>
        <taxon>Bacteria</taxon>
        <taxon>Pseudomonadati</taxon>
        <taxon>Deferribacterota</taxon>
        <taxon>Deferribacteres</taxon>
        <taxon>Deferribacterales</taxon>
        <taxon>Geovibrionaceae</taxon>
        <taxon>Geovibrio</taxon>
    </lineage>
</organism>
<reference evidence="1 2" key="1">
    <citation type="submission" date="2019-01" db="EMBL/GenBank/DDBJ databases">
        <title>Geovibrio thiophilus DSM 11263, complete genome.</title>
        <authorList>
            <person name="Spring S."/>
            <person name="Bunk B."/>
            <person name="Sproer C."/>
        </authorList>
    </citation>
    <scope>NUCLEOTIDE SEQUENCE [LARGE SCALE GENOMIC DNA]</scope>
    <source>
        <strain evidence="1 2">DSM 11263</strain>
    </source>
</reference>
<accession>A0A3R5YZD2</accession>